<dbReference type="HOGENOM" id="CLU_1883289_0_0_0"/>
<reference evidence="1 2" key="1">
    <citation type="journal article" date="2012" name="Stand. Genomic Sci.">
        <title>Complete genome sequence of the aerobic, heterotroph Marinithermus hydrothermalis type strain (T1(T)) from a deep-sea hydrothermal vent chimney.</title>
        <authorList>
            <person name="Copeland A."/>
            <person name="Gu W."/>
            <person name="Yasawong M."/>
            <person name="Lapidus A."/>
            <person name="Lucas S."/>
            <person name="Deshpande S."/>
            <person name="Pagani I."/>
            <person name="Tapia R."/>
            <person name="Cheng J.F."/>
            <person name="Goodwin L.A."/>
            <person name="Pitluck S."/>
            <person name="Liolios K."/>
            <person name="Ivanova N."/>
            <person name="Mavromatis K."/>
            <person name="Mikhailova N."/>
            <person name="Pati A."/>
            <person name="Chen A."/>
            <person name="Palaniappan K."/>
            <person name="Land M."/>
            <person name="Pan C."/>
            <person name="Brambilla E.M."/>
            <person name="Rohde M."/>
            <person name="Tindall B.J."/>
            <person name="Sikorski J."/>
            <person name="Goker M."/>
            <person name="Detter J.C."/>
            <person name="Bristow J."/>
            <person name="Eisen J.A."/>
            <person name="Markowitz V."/>
            <person name="Hugenholtz P."/>
            <person name="Kyrpides N.C."/>
            <person name="Klenk H.P."/>
            <person name="Woyke T."/>
        </authorList>
    </citation>
    <scope>NUCLEOTIDE SEQUENCE [LARGE SCALE GENOMIC DNA]</scope>
    <source>
        <strain evidence="2">DSM 14884 / JCM 11576 / T1</strain>
    </source>
</reference>
<accession>F2NN05</accession>
<gene>
    <name evidence="1" type="ordered locus">Marky_2016</name>
</gene>
<keyword evidence="2" id="KW-1185">Reference proteome</keyword>
<dbReference type="EMBL" id="CP002630">
    <property type="protein sequence ID" value="AEB12744.1"/>
    <property type="molecule type" value="Genomic_DNA"/>
</dbReference>
<evidence type="ECO:0000313" key="2">
    <source>
        <dbReference type="Proteomes" id="UP000007030"/>
    </source>
</evidence>
<organism evidence="1 2">
    <name type="scientific">Marinithermus hydrothermalis (strain DSM 14884 / JCM 11576 / T1)</name>
    <dbReference type="NCBI Taxonomy" id="869210"/>
    <lineage>
        <taxon>Bacteria</taxon>
        <taxon>Thermotogati</taxon>
        <taxon>Deinococcota</taxon>
        <taxon>Deinococci</taxon>
        <taxon>Thermales</taxon>
        <taxon>Thermaceae</taxon>
        <taxon>Marinithermus</taxon>
    </lineage>
</organism>
<name>F2NN05_MARHT</name>
<proteinExistence type="predicted"/>
<protein>
    <submittedName>
        <fullName evidence="1">Uncharacterized protein</fullName>
    </submittedName>
</protein>
<dbReference type="AlphaFoldDB" id="F2NN05"/>
<sequence>MEAPDPVPCAVCGQTPPRPLWVVVDGAAYPTDDATCAGLLRAYPLAILGPRVELRYRPGCPRCEDRRSLWLEVAARRPLRLRFSPTDRSPCPRLVVEGVEDPLRLVVEGVEDPLTLEMEGVESLLSWLAIQYPGLTGCC</sequence>
<dbReference type="STRING" id="869210.Marky_2016"/>
<dbReference type="RefSeq" id="WP_013704789.1">
    <property type="nucleotide sequence ID" value="NC_015387.1"/>
</dbReference>
<dbReference type="eggNOG" id="ENOG50348EI">
    <property type="taxonomic scope" value="Bacteria"/>
</dbReference>
<dbReference type="Proteomes" id="UP000007030">
    <property type="component" value="Chromosome"/>
</dbReference>
<dbReference type="KEGG" id="mhd:Marky_2016"/>
<evidence type="ECO:0000313" key="1">
    <source>
        <dbReference type="EMBL" id="AEB12744.1"/>
    </source>
</evidence>